<organism evidence="2 3">
    <name type="scientific">Penicillium chrysogenum</name>
    <name type="common">Penicillium notatum</name>
    <dbReference type="NCBI Taxonomy" id="5076"/>
    <lineage>
        <taxon>Eukaryota</taxon>
        <taxon>Fungi</taxon>
        <taxon>Dikarya</taxon>
        <taxon>Ascomycota</taxon>
        <taxon>Pezizomycotina</taxon>
        <taxon>Eurotiomycetes</taxon>
        <taxon>Eurotiomycetidae</taxon>
        <taxon>Eurotiales</taxon>
        <taxon>Aspergillaceae</taxon>
        <taxon>Penicillium</taxon>
        <taxon>Penicillium chrysogenum species complex</taxon>
    </lineage>
</organism>
<dbReference type="Pfam" id="PF09118">
    <property type="entry name" value="GO-like_E_set"/>
    <property type="match status" value="1"/>
</dbReference>
<dbReference type="Gene3D" id="2.130.10.80">
    <property type="entry name" value="Galactose oxidase/kelch, beta-propeller"/>
    <property type="match status" value="1"/>
</dbReference>
<evidence type="ECO:0000259" key="1">
    <source>
        <dbReference type="Pfam" id="PF09118"/>
    </source>
</evidence>
<accession>A0ABQ8WCV6</accession>
<dbReference type="SUPFAM" id="SSF81296">
    <property type="entry name" value="E set domains"/>
    <property type="match status" value="1"/>
</dbReference>
<dbReference type="InterPro" id="IPR015202">
    <property type="entry name" value="GO-like_E_set"/>
</dbReference>
<feature type="domain" description="Galactose oxidase-like Early set" evidence="1">
    <location>
        <begin position="161"/>
        <end position="254"/>
    </location>
</feature>
<dbReference type="Proteomes" id="UP001220256">
    <property type="component" value="Unassembled WGS sequence"/>
</dbReference>
<dbReference type="PANTHER" id="PTHR32208">
    <property type="entry name" value="SECRETED PROTEIN-RELATED"/>
    <property type="match status" value="1"/>
</dbReference>
<dbReference type="InterPro" id="IPR011043">
    <property type="entry name" value="Gal_Oxase/kelch_b-propeller"/>
</dbReference>
<sequence>MSGNNVMFDAVHGKILTFGGQERYDGSFGTRNAHIITIDEPYKKAKVRVFHTSVVLPDGSVFIAGGEIWGQPFNEADRDIQLTPEIYYPDRDIFVPLQKNNVVRVYHSLSILLPDATVLNGGGGLCGNCTVNHYDALIFRPPYLYNKDGTEAIRPKTPIVKNKSSKVTLGKTLRFFADADIKNSSLVRLGTVSHTVNTDQRCVPLEHTCKDDQGGYRHCTAQIYPDPGVVLPGYYMLFVMNSAGVPSKVATVKVELDFPLSYFTEEEEEVEHKKDCDMAASGEQVQGMVDMIFAAARKFWNPAQAPLVAQV</sequence>
<keyword evidence="3" id="KW-1185">Reference proteome</keyword>
<dbReference type="InterPro" id="IPR037293">
    <property type="entry name" value="Gal_Oxidase_central_sf"/>
</dbReference>
<reference evidence="2 3" key="1">
    <citation type="journal article" date="2023" name="IMA Fungus">
        <title>Comparative genomic study of the Penicillium genus elucidates a diverse pangenome and 15 lateral gene transfer events.</title>
        <authorList>
            <person name="Petersen C."/>
            <person name="Sorensen T."/>
            <person name="Nielsen M.R."/>
            <person name="Sondergaard T.E."/>
            <person name="Sorensen J.L."/>
            <person name="Fitzpatrick D.A."/>
            <person name="Frisvad J.C."/>
            <person name="Nielsen K.L."/>
        </authorList>
    </citation>
    <scope>NUCLEOTIDE SEQUENCE [LARGE SCALE GENOMIC DNA]</scope>
    <source>
        <strain evidence="2 3">IBT 3361</strain>
    </source>
</reference>
<dbReference type="CDD" id="cd02851">
    <property type="entry name" value="E_set_GO_C"/>
    <property type="match status" value="1"/>
</dbReference>
<name>A0ABQ8WCV6_PENCH</name>
<dbReference type="Gene3D" id="2.60.40.10">
    <property type="entry name" value="Immunoglobulins"/>
    <property type="match status" value="1"/>
</dbReference>
<protein>
    <submittedName>
        <fullName evidence="2">Galactose oxidase</fullName>
    </submittedName>
</protein>
<evidence type="ECO:0000313" key="3">
    <source>
        <dbReference type="Proteomes" id="UP001220256"/>
    </source>
</evidence>
<dbReference type="InterPro" id="IPR014756">
    <property type="entry name" value="Ig_E-set"/>
</dbReference>
<dbReference type="PANTHER" id="PTHR32208:SF68">
    <property type="entry name" value="GALACTOSE OXIDASE"/>
    <property type="match status" value="1"/>
</dbReference>
<dbReference type="InterPro" id="IPR013783">
    <property type="entry name" value="Ig-like_fold"/>
</dbReference>
<dbReference type="SUPFAM" id="SSF50965">
    <property type="entry name" value="Galactose oxidase, central domain"/>
    <property type="match status" value="1"/>
</dbReference>
<proteinExistence type="predicted"/>
<dbReference type="EMBL" id="JAPVEB010000005">
    <property type="protein sequence ID" value="KAJ5264250.1"/>
    <property type="molecule type" value="Genomic_DNA"/>
</dbReference>
<gene>
    <name evidence="2" type="ORF">N7505_008171</name>
</gene>
<comment type="caution">
    <text evidence="2">The sequence shown here is derived from an EMBL/GenBank/DDBJ whole genome shotgun (WGS) entry which is preliminary data.</text>
</comment>
<evidence type="ECO:0000313" key="2">
    <source>
        <dbReference type="EMBL" id="KAJ5264250.1"/>
    </source>
</evidence>